<proteinExistence type="inferred from homology"/>
<dbReference type="InterPro" id="IPR038488">
    <property type="entry name" value="Integrase_DNA-bd_sf"/>
</dbReference>
<keyword evidence="8" id="KW-1185">Reference proteome</keyword>
<dbReference type="RefSeq" id="WP_183202034.1">
    <property type="nucleotide sequence ID" value="NZ_BAAAER010000002.1"/>
</dbReference>
<feature type="compositionally biased region" description="Basic and acidic residues" evidence="5">
    <location>
        <begin position="183"/>
        <end position="193"/>
    </location>
</feature>
<evidence type="ECO:0000256" key="1">
    <source>
        <dbReference type="ARBA" id="ARBA00008857"/>
    </source>
</evidence>
<reference evidence="7 8" key="1">
    <citation type="submission" date="2020-08" db="EMBL/GenBank/DDBJ databases">
        <title>Genomic Encyclopedia of Type Strains, Phase IV (KMG-IV): sequencing the most valuable type-strain genomes for metagenomic binning, comparative biology and taxonomic classification.</title>
        <authorList>
            <person name="Goeker M."/>
        </authorList>
    </citation>
    <scope>NUCLEOTIDE SEQUENCE [LARGE SCALE GENOMIC DNA]</scope>
    <source>
        <strain evidence="7 8">DSM 23960</strain>
    </source>
</reference>
<feature type="domain" description="Tyr recombinase" evidence="6">
    <location>
        <begin position="237"/>
        <end position="413"/>
    </location>
</feature>
<dbReference type="PANTHER" id="PTHR30629:SF2">
    <property type="entry name" value="PROPHAGE INTEGRASE INTS-RELATED"/>
    <property type="match status" value="1"/>
</dbReference>
<sequence length="434" mass="46816">MERLGKKSVDAARPAAVAYRVWDADLKGFGLKVSPRGLKTYFVWYRAGQGRTAARREYTIARHGEMTPEQARDEAANVLSRVRLGEDPQSKRHRARSEMNVAALCDWYLQDGVSLKKESTLASDRARIKAHILPLFGRRPVSSVTTADVARFLKDVAAGKTATTPKPTTAALKAQGLKGKALAHADRRRRTDPASKGGKGTATRTVGLLGAIFAFAVREGLRPDNPVRGVERFKDRQSQRFLSAEELGRLTGALTDAAAAGLNPHGLNVIRLLALTGARKGEIESMRWSEVDFARSTLKLADSKTGARCVPLGSAALACLQGLPRKTGSVFVFPSESASDRHYVGTPKVWTRVRATAGLSDVRLHDLRHTFASFGVSGGLSLPMIAAILGHRDVKTTQQYAHLADDPVREAADRTAAAVAGAMGATDNVMAFSR</sequence>
<dbReference type="InterPro" id="IPR002104">
    <property type="entry name" value="Integrase_catalytic"/>
</dbReference>
<dbReference type="Proteomes" id="UP000529946">
    <property type="component" value="Unassembled WGS sequence"/>
</dbReference>
<dbReference type="Pfam" id="PF13356">
    <property type="entry name" value="Arm-DNA-bind_3"/>
    <property type="match status" value="1"/>
</dbReference>
<evidence type="ECO:0000256" key="2">
    <source>
        <dbReference type="ARBA" id="ARBA00022908"/>
    </source>
</evidence>
<organism evidence="7 8">
    <name type="scientific">Brevundimonas lenta</name>
    <dbReference type="NCBI Taxonomy" id="424796"/>
    <lineage>
        <taxon>Bacteria</taxon>
        <taxon>Pseudomonadati</taxon>
        <taxon>Pseudomonadota</taxon>
        <taxon>Alphaproteobacteria</taxon>
        <taxon>Caulobacterales</taxon>
        <taxon>Caulobacteraceae</taxon>
        <taxon>Brevundimonas</taxon>
    </lineage>
</organism>
<evidence type="ECO:0000256" key="4">
    <source>
        <dbReference type="ARBA" id="ARBA00023172"/>
    </source>
</evidence>
<dbReference type="SUPFAM" id="SSF56349">
    <property type="entry name" value="DNA breaking-rejoining enzymes"/>
    <property type="match status" value="1"/>
</dbReference>
<name>A0A7W6JA85_9CAUL</name>
<dbReference type="Gene3D" id="1.10.443.10">
    <property type="entry name" value="Intergrase catalytic core"/>
    <property type="match status" value="1"/>
</dbReference>
<dbReference type="PROSITE" id="PS51898">
    <property type="entry name" value="TYR_RECOMBINASE"/>
    <property type="match status" value="1"/>
</dbReference>
<evidence type="ECO:0000259" key="6">
    <source>
        <dbReference type="PROSITE" id="PS51898"/>
    </source>
</evidence>
<feature type="compositionally biased region" description="Low complexity" evidence="5">
    <location>
        <begin position="173"/>
        <end position="182"/>
    </location>
</feature>
<dbReference type="AlphaFoldDB" id="A0A7W6JA85"/>
<dbReference type="Pfam" id="PF00589">
    <property type="entry name" value="Phage_integrase"/>
    <property type="match status" value="1"/>
</dbReference>
<comment type="similarity">
    <text evidence="1">Belongs to the 'phage' integrase family.</text>
</comment>
<keyword evidence="2" id="KW-0229">DNA integration</keyword>
<feature type="region of interest" description="Disordered" evidence="5">
    <location>
        <begin position="173"/>
        <end position="201"/>
    </location>
</feature>
<evidence type="ECO:0000313" key="8">
    <source>
        <dbReference type="Proteomes" id="UP000529946"/>
    </source>
</evidence>
<dbReference type="InterPro" id="IPR010998">
    <property type="entry name" value="Integrase_recombinase_N"/>
</dbReference>
<dbReference type="CDD" id="cd00796">
    <property type="entry name" value="INT_Rci_Hp1_C"/>
    <property type="match status" value="1"/>
</dbReference>
<gene>
    <name evidence="7" type="ORF">GGR12_000252</name>
</gene>
<dbReference type="InterPro" id="IPR013762">
    <property type="entry name" value="Integrase-like_cat_sf"/>
</dbReference>
<dbReference type="GO" id="GO:0003677">
    <property type="term" value="F:DNA binding"/>
    <property type="evidence" value="ECO:0007669"/>
    <property type="project" value="UniProtKB-KW"/>
</dbReference>
<evidence type="ECO:0000256" key="5">
    <source>
        <dbReference type="SAM" id="MobiDB-lite"/>
    </source>
</evidence>
<accession>A0A7W6JA85</accession>
<dbReference type="GO" id="GO:0015074">
    <property type="term" value="P:DNA integration"/>
    <property type="evidence" value="ECO:0007669"/>
    <property type="project" value="UniProtKB-KW"/>
</dbReference>
<evidence type="ECO:0000256" key="3">
    <source>
        <dbReference type="ARBA" id="ARBA00023125"/>
    </source>
</evidence>
<dbReference type="GO" id="GO:0006310">
    <property type="term" value="P:DNA recombination"/>
    <property type="evidence" value="ECO:0007669"/>
    <property type="project" value="UniProtKB-KW"/>
</dbReference>
<dbReference type="Gene3D" id="3.30.160.390">
    <property type="entry name" value="Integrase, DNA-binding domain"/>
    <property type="match status" value="1"/>
</dbReference>
<dbReference type="InterPro" id="IPR011010">
    <property type="entry name" value="DNA_brk_join_enz"/>
</dbReference>
<dbReference type="PANTHER" id="PTHR30629">
    <property type="entry name" value="PROPHAGE INTEGRASE"/>
    <property type="match status" value="1"/>
</dbReference>
<dbReference type="InterPro" id="IPR025166">
    <property type="entry name" value="Integrase_DNA_bind_dom"/>
</dbReference>
<evidence type="ECO:0000313" key="7">
    <source>
        <dbReference type="EMBL" id="MBB4081413.1"/>
    </source>
</evidence>
<comment type="caution">
    <text evidence="7">The sequence shown here is derived from an EMBL/GenBank/DDBJ whole genome shotgun (WGS) entry which is preliminary data.</text>
</comment>
<keyword evidence="3" id="KW-0238">DNA-binding</keyword>
<protein>
    <submittedName>
        <fullName evidence="7">Integrase</fullName>
    </submittedName>
</protein>
<keyword evidence="4" id="KW-0233">DNA recombination</keyword>
<dbReference type="EMBL" id="JACIDM010000001">
    <property type="protein sequence ID" value="MBB4081413.1"/>
    <property type="molecule type" value="Genomic_DNA"/>
</dbReference>
<dbReference type="InterPro" id="IPR050808">
    <property type="entry name" value="Phage_Integrase"/>
</dbReference>
<dbReference type="Gene3D" id="1.10.150.130">
    <property type="match status" value="1"/>
</dbReference>